<dbReference type="PROSITE" id="PS51352">
    <property type="entry name" value="THIOREDOXIN_2"/>
    <property type="match status" value="1"/>
</dbReference>
<dbReference type="InterPro" id="IPR013766">
    <property type="entry name" value="Thioredoxin_domain"/>
</dbReference>
<dbReference type="Proteomes" id="UP000284243">
    <property type="component" value="Unassembled WGS sequence"/>
</dbReference>
<sequence length="456" mass="52669">MKKTLLLVAALFYFVGLNAQGVIFEKGTWKEVLEKANRENKIIFVDIYTSWCGPCKNVAKTVFPNAEFGAYYNEHFINFQVDAEKGEGPAFVKTYPATGYPTFYYINGKGEVLRTFTGAKNVHEFVQEGKMVNLTAKYGGMEAMKKTIEAGKADRETISLYYDAAPVGEKPFAINAMLKAMTDEELVDLKNPYMWKLSLYDKALCERFIDAIIKCGRTDGEFSHAIVFPFQAFLSDRFDESIMKGDRSRFDELMKLKKRFNAYKGHLLDGDAYLIRDRGIFWATPEYLELCFLVRSKSDDARIKELAVSYMENLMKTYPIDSLHANPRYVYLKNMVFENVEYLVGKLPCNQFMEMYYMCAGTILGITDYFWRVSPSDKKTVKLCQSWVDYANAMQPYHQKIPFGAASMSYRLGNFKRAEQILLESQKLQQEELKVKQPGLLKNYTDMLRDIRNRKL</sequence>
<keyword evidence="1" id="KW-0676">Redox-active center</keyword>
<dbReference type="EMBL" id="QRYC01000015">
    <property type="protein sequence ID" value="RGU55711.1"/>
    <property type="molecule type" value="Genomic_DNA"/>
</dbReference>
<protein>
    <submittedName>
        <fullName evidence="3">Thioredoxin family protein</fullName>
    </submittedName>
</protein>
<evidence type="ECO:0000256" key="1">
    <source>
        <dbReference type="ARBA" id="ARBA00023284"/>
    </source>
</evidence>
<dbReference type="InterPro" id="IPR012336">
    <property type="entry name" value="Thioredoxin-like_fold"/>
</dbReference>
<dbReference type="SUPFAM" id="SSF52833">
    <property type="entry name" value="Thioredoxin-like"/>
    <property type="match status" value="1"/>
</dbReference>
<dbReference type="AlphaFoldDB" id="A0A412TPT9"/>
<gene>
    <name evidence="3" type="ORF">DWW57_11495</name>
</gene>
<evidence type="ECO:0000259" key="2">
    <source>
        <dbReference type="PROSITE" id="PS51352"/>
    </source>
</evidence>
<accession>A0A412TPT9</accession>
<dbReference type="InterPro" id="IPR036249">
    <property type="entry name" value="Thioredoxin-like_sf"/>
</dbReference>
<dbReference type="InterPro" id="IPR017937">
    <property type="entry name" value="Thioredoxin_CS"/>
</dbReference>
<evidence type="ECO:0000313" key="4">
    <source>
        <dbReference type="Proteomes" id="UP000284243"/>
    </source>
</evidence>
<proteinExistence type="predicted"/>
<dbReference type="PROSITE" id="PS00194">
    <property type="entry name" value="THIOREDOXIN_1"/>
    <property type="match status" value="1"/>
</dbReference>
<organism evidence="3 4">
    <name type="scientific">Odoribacter splanchnicus</name>
    <dbReference type="NCBI Taxonomy" id="28118"/>
    <lineage>
        <taxon>Bacteria</taxon>
        <taxon>Pseudomonadati</taxon>
        <taxon>Bacteroidota</taxon>
        <taxon>Bacteroidia</taxon>
        <taxon>Bacteroidales</taxon>
        <taxon>Odoribacteraceae</taxon>
        <taxon>Odoribacter</taxon>
    </lineage>
</organism>
<comment type="caution">
    <text evidence="3">The sequence shown here is derived from an EMBL/GenBank/DDBJ whole genome shotgun (WGS) entry which is preliminary data.</text>
</comment>
<name>A0A412TPT9_9BACT</name>
<reference evidence="3 4" key="1">
    <citation type="submission" date="2018-08" db="EMBL/GenBank/DDBJ databases">
        <title>A genome reference for cultivated species of the human gut microbiota.</title>
        <authorList>
            <person name="Zou Y."/>
            <person name="Xue W."/>
            <person name="Luo G."/>
        </authorList>
    </citation>
    <scope>NUCLEOTIDE SEQUENCE [LARGE SCALE GENOMIC DNA]</scope>
    <source>
        <strain evidence="3 4">AF16-14</strain>
    </source>
</reference>
<feature type="domain" description="Thioredoxin" evidence="2">
    <location>
        <begin position="5"/>
        <end position="136"/>
    </location>
</feature>
<dbReference type="Gene3D" id="3.40.30.10">
    <property type="entry name" value="Glutaredoxin"/>
    <property type="match status" value="1"/>
</dbReference>
<evidence type="ECO:0000313" key="3">
    <source>
        <dbReference type="EMBL" id="RGU55711.1"/>
    </source>
</evidence>
<dbReference type="Pfam" id="PF13098">
    <property type="entry name" value="Thioredoxin_2"/>
    <property type="match status" value="1"/>
</dbReference>
<dbReference type="RefSeq" id="WP_022160983.1">
    <property type="nucleotide sequence ID" value="NZ_CABJFF010000001.1"/>
</dbReference>